<dbReference type="OrthoDB" id="128382at2759"/>
<reference evidence="2" key="1">
    <citation type="submission" date="2016-06" db="EMBL/GenBank/DDBJ databases">
        <title>Parallel loss of symbiosis genes in relatives of nitrogen-fixing non-legume Parasponia.</title>
        <authorList>
            <person name="Van Velzen R."/>
            <person name="Holmer R."/>
            <person name="Bu F."/>
            <person name="Rutten L."/>
            <person name="Van Zeijl A."/>
            <person name="Liu W."/>
            <person name="Santuari L."/>
            <person name="Cao Q."/>
            <person name="Sharma T."/>
            <person name="Shen D."/>
            <person name="Roswanjaya Y."/>
            <person name="Wardhani T."/>
            <person name="Kalhor M.S."/>
            <person name="Jansen J."/>
            <person name="Van den Hoogen J."/>
            <person name="Gungor B."/>
            <person name="Hartog M."/>
            <person name="Hontelez J."/>
            <person name="Verver J."/>
            <person name="Yang W.-C."/>
            <person name="Schijlen E."/>
            <person name="Repin R."/>
            <person name="Schilthuizen M."/>
            <person name="Schranz E."/>
            <person name="Heidstra R."/>
            <person name="Miyata K."/>
            <person name="Fedorova E."/>
            <person name="Kohlen W."/>
            <person name="Bisseling T."/>
            <person name="Smit S."/>
            <person name="Geurts R."/>
        </authorList>
    </citation>
    <scope>NUCLEOTIDE SEQUENCE [LARGE SCALE GENOMIC DNA]</scope>
    <source>
        <strain evidence="2">cv. WU1-14</strain>
    </source>
</reference>
<organism evidence="1 2">
    <name type="scientific">Parasponia andersonii</name>
    <name type="common">Sponia andersonii</name>
    <dbReference type="NCBI Taxonomy" id="3476"/>
    <lineage>
        <taxon>Eukaryota</taxon>
        <taxon>Viridiplantae</taxon>
        <taxon>Streptophyta</taxon>
        <taxon>Embryophyta</taxon>
        <taxon>Tracheophyta</taxon>
        <taxon>Spermatophyta</taxon>
        <taxon>Magnoliopsida</taxon>
        <taxon>eudicotyledons</taxon>
        <taxon>Gunneridae</taxon>
        <taxon>Pentapetalae</taxon>
        <taxon>rosids</taxon>
        <taxon>fabids</taxon>
        <taxon>Rosales</taxon>
        <taxon>Cannabaceae</taxon>
        <taxon>Parasponia</taxon>
    </lineage>
</organism>
<keyword evidence="2" id="KW-1185">Reference proteome</keyword>
<dbReference type="AlphaFoldDB" id="A0A2P5D6M4"/>
<accession>A0A2P5D6M4</accession>
<dbReference type="InterPro" id="IPR043502">
    <property type="entry name" value="DNA/RNA_pol_sf"/>
</dbReference>
<dbReference type="CDD" id="cd09272">
    <property type="entry name" value="RNase_HI_RT_Ty1"/>
    <property type="match status" value="1"/>
</dbReference>
<evidence type="ECO:0000313" key="1">
    <source>
        <dbReference type="EMBL" id="PON68952.1"/>
    </source>
</evidence>
<dbReference type="EMBL" id="JXTB01000059">
    <property type="protein sequence ID" value="PON68952.1"/>
    <property type="molecule type" value="Genomic_DNA"/>
</dbReference>
<name>A0A2P5D6M4_PARAD</name>
<evidence type="ECO:0008006" key="3">
    <source>
        <dbReference type="Google" id="ProtNLM"/>
    </source>
</evidence>
<protein>
    <recommendedName>
        <fullName evidence="3">Mitochondrial protein</fullName>
    </recommendedName>
</protein>
<evidence type="ECO:0000313" key="2">
    <source>
        <dbReference type="Proteomes" id="UP000237105"/>
    </source>
</evidence>
<dbReference type="Proteomes" id="UP000237105">
    <property type="component" value="Unassembled WGS sequence"/>
</dbReference>
<dbReference type="STRING" id="3476.A0A2P5D6M4"/>
<dbReference type="PANTHER" id="PTHR11439">
    <property type="entry name" value="GAG-POL-RELATED RETROTRANSPOSON"/>
    <property type="match status" value="1"/>
</dbReference>
<sequence>MNPSHKLEKCPDGAPIDKGRYQRLVGRLIYLFHTRSDIAFTVSTLSQFKHSPCEAYLEVVYQILKYLKGTAGMGQFFKKNSKRSIDAFTNADWVGAIDDKKSTSGYCTCVWGNLVTWRSKKQSAVSRSRAETEFRTVA</sequence>
<dbReference type="SUPFAM" id="SSF56672">
    <property type="entry name" value="DNA/RNA polymerases"/>
    <property type="match status" value="1"/>
</dbReference>
<gene>
    <name evidence="1" type="ORF">PanWU01x14_092690</name>
</gene>
<dbReference type="PANTHER" id="PTHR11439:SF440">
    <property type="entry name" value="INTEGRASE CATALYTIC DOMAIN-CONTAINING PROTEIN"/>
    <property type="match status" value="1"/>
</dbReference>
<proteinExistence type="predicted"/>
<comment type="caution">
    <text evidence="1">The sequence shown here is derived from an EMBL/GenBank/DDBJ whole genome shotgun (WGS) entry which is preliminary data.</text>
</comment>